<protein>
    <submittedName>
        <fullName evidence="1">Uncharacterized protein</fullName>
    </submittedName>
</protein>
<dbReference type="InterPro" id="IPR006311">
    <property type="entry name" value="TAT_signal"/>
</dbReference>
<dbReference type="Proteomes" id="UP000231019">
    <property type="component" value="Unassembled WGS sequence"/>
</dbReference>
<gene>
    <name evidence="1" type="ORF">COW36_10565</name>
</gene>
<dbReference type="EMBL" id="PFFQ01000031">
    <property type="protein sequence ID" value="PIW17071.1"/>
    <property type="molecule type" value="Genomic_DNA"/>
</dbReference>
<comment type="caution">
    <text evidence="1">The sequence shown here is derived from an EMBL/GenBank/DDBJ whole genome shotgun (WGS) entry which is preliminary data.</text>
</comment>
<evidence type="ECO:0000313" key="1">
    <source>
        <dbReference type="EMBL" id="PIW17071.1"/>
    </source>
</evidence>
<name>A0A2M7G586_9BACT</name>
<organism evidence="1 2">
    <name type="scientific">bacterium (Candidatus Blackallbacteria) CG17_big_fil_post_rev_8_21_14_2_50_48_46</name>
    <dbReference type="NCBI Taxonomy" id="2014261"/>
    <lineage>
        <taxon>Bacteria</taxon>
        <taxon>Candidatus Blackallbacteria</taxon>
    </lineage>
</organism>
<accession>A0A2M7G586</accession>
<dbReference type="AlphaFoldDB" id="A0A2M7G586"/>
<dbReference type="PROSITE" id="PS51318">
    <property type="entry name" value="TAT"/>
    <property type="match status" value="1"/>
</dbReference>
<evidence type="ECO:0000313" key="2">
    <source>
        <dbReference type="Proteomes" id="UP000231019"/>
    </source>
</evidence>
<reference evidence="1 2" key="1">
    <citation type="submission" date="2017-09" db="EMBL/GenBank/DDBJ databases">
        <title>Depth-based differentiation of microbial function through sediment-hosted aquifers and enrichment of novel symbionts in the deep terrestrial subsurface.</title>
        <authorList>
            <person name="Probst A.J."/>
            <person name="Ladd B."/>
            <person name="Jarett J.K."/>
            <person name="Geller-Mcgrath D.E."/>
            <person name="Sieber C.M."/>
            <person name="Emerson J.B."/>
            <person name="Anantharaman K."/>
            <person name="Thomas B.C."/>
            <person name="Malmstrom R."/>
            <person name="Stieglmeier M."/>
            <person name="Klingl A."/>
            <person name="Woyke T."/>
            <person name="Ryan C.M."/>
            <person name="Banfield J.F."/>
        </authorList>
    </citation>
    <scope>NUCLEOTIDE SEQUENCE [LARGE SCALE GENOMIC DNA]</scope>
    <source>
        <strain evidence="1">CG17_big_fil_post_rev_8_21_14_2_50_48_46</strain>
    </source>
</reference>
<sequence length="75" mass="8287">MEEKNIQNGKSPSGLGRRKFLALMGKTALGAWLLQLLPTEALALPLPLKKRSNSLPNNRYAARIAVHPKAVKRNK</sequence>
<proteinExistence type="predicted"/>